<dbReference type="EMBL" id="VLLN01000019">
    <property type="protein sequence ID" value="TWJ17800.1"/>
    <property type="molecule type" value="Genomic_DNA"/>
</dbReference>
<dbReference type="Pfam" id="PF00391">
    <property type="entry name" value="PEP-utilizers"/>
    <property type="match status" value="1"/>
</dbReference>
<dbReference type="SUPFAM" id="SSF52009">
    <property type="entry name" value="Phosphohistidine domain"/>
    <property type="match status" value="1"/>
</dbReference>
<dbReference type="Gene3D" id="3.50.30.10">
    <property type="entry name" value="Phosphohistidine domain"/>
    <property type="match status" value="1"/>
</dbReference>
<dbReference type="Proteomes" id="UP000319449">
    <property type="component" value="Unassembled WGS sequence"/>
</dbReference>
<dbReference type="PANTHER" id="PTHR43615">
    <property type="entry name" value="PHOSPHOENOLPYRUVATE SYNTHASE-RELATED"/>
    <property type="match status" value="1"/>
</dbReference>
<dbReference type="NCBIfam" id="NF006153">
    <property type="entry name" value="PRK08296.1-5"/>
    <property type="match status" value="1"/>
</dbReference>
<name>A0A562VIU9_9BACT</name>
<dbReference type="AlphaFoldDB" id="A0A562VIU9"/>
<dbReference type="NCBIfam" id="NF006152">
    <property type="entry name" value="PRK08296.1-4"/>
    <property type="match status" value="1"/>
</dbReference>
<proteinExistence type="predicted"/>
<evidence type="ECO:0000259" key="1">
    <source>
        <dbReference type="Pfam" id="PF00391"/>
    </source>
</evidence>
<accession>A0A562VIU9</accession>
<comment type="caution">
    <text evidence="2">The sequence shown here is derived from an EMBL/GenBank/DDBJ whole genome shotgun (WGS) entry which is preliminary data.</text>
</comment>
<dbReference type="RefSeq" id="WP_145024033.1">
    <property type="nucleotide sequence ID" value="NZ_VLLN01000019.1"/>
</dbReference>
<dbReference type="OrthoDB" id="9765468at2"/>
<evidence type="ECO:0000313" key="3">
    <source>
        <dbReference type="Proteomes" id="UP000319449"/>
    </source>
</evidence>
<dbReference type="InterPro" id="IPR036637">
    <property type="entry name" value="Phosphohistidine_dom_sf"/>
</dbReference>
<dbReference type="InterPro" id="IPR008279">
    <property type="entry name" value="PEP-util_enz_mobile_dom"/>
</dbReference>
<keyword evidence="2" id="KW-0808">Transferase</keyword>
<dbReference type="InterPro" id="IPR051549">
    <property type="entry name" value="PEP_Utilizing_Enz"/>
</dbReference>
<dbReference type="NCBIfam" id="NF006150">
    <property type="entry name" value="PRK08296.1-2"/>
    <property type="match status" value="1"/>
</dbReference>
<dbReference type="PANTHER" id="PTHR43615:SF1">
    <property type="entry name" value="PPDK_N DOMAIN-CONTAINING PROTEIN"/>
    <property type="match status" value="1"/>
</dbReference>
<dbReference type="GO" id="GO:0016301">
    <property type="term" value="F:kinase activity"/>
    <property type="evidence" value="ECO:0007669"/>
    <property type="project" value="UniProtKB-KW"/>
</dbReference>
<feature type="domain" description="PEP-utilising enzyme mobile" evidence="1">
    <location>
        <begin position="532"/>
        <end position="603"/>
    </location>
</feature>
<protein>
    <submittedName>
        <fullName evidence="2">Pyruvate,water dikinase</fullName>
    </submittedName>
</protein>
<keyword evidence="3" id="KW-1185">Reference proteome</keyword>
<gene>
    <name evidence="2" type="ORF">JN12_02919</name>
</gene>
<sequence>MKFPKPHDIKDIPGTEGWERMYPYQYQFVTDDPERKVYEEQAFWFYDGLHYPEAIYPFDTIWDEAWYLGLSQYNNRIFQVPPVRGVDHRIINGYVYISPVPVMDPEEIGRRVPNFMERAGYYYKNWNELEAKWEEKMKRVIKEVEDLSIPRLPDLEDISVVTDGIGESKGFHLIKAYDDLINLGIQCWQYHFEFLNLGYAAYVFFLDFVQKLFPSVPLQSVTQMIAGIDVLMFRSDEELKKLAKKAIELGVDQVLTSCTEWKDAEATLKNQPKGQEWLAALEEARYPWFHISTGTGWSHSDKSWNDDLNIPMSGIATYIQQLKQGVDIERPMEKVRAERDRITAEYRNLINSDEERKTFDDLLATAKTVFPYVENHLFYVEHWFHTIFWRKMREVAAIMKEHGLIEDIEDVWYLRRDEIKQALWDMVTAWATGVKPRGTKVWPKEIAWRKGVMQKFQEWSPPPAIGTAPEVIQEPFTIVLWGVTNSSISDWAEVQDASDPDSITSLKGFAGSPGVVEGKARVCRSADDIRLLQEGEILVAPTTSPSWAPAFAKIKAAVTDVGGVMSHAAIVCREYGMPAVVGTGLGTKIIRTGMMLHVDGSTGIVTIER</sequence>
<reference evidence="2 3" key="1">
    <citation type="submission" date="2019-07" db="EMBL/GenBank/DDBJ databases">
        <title>Genomic Encyclopedia of Archaeal and Bacterial Type Strains, Phase II (KMG-II): from individual species to whole genera.</title>
        <authorList>
            <person name="Goeker M."/>
        </authorList>
    </citation>
    <scope>NUCLEOTIDE SEQUENCE [LARGE SCALE GENOMIC DNA]</scope>
    <source>
        <strain evidence="2 3">ATCC BAA-1139</strain>
    </source>
</reference>
<keyword evidence="2" id="KW-0418">Kinase</keyword>
<evidence type="ECO:0000313" key="2">
    <source>
        <dbReference type="EMBL" id="TWJ17800.1"/>
    </source>
</evidence>
<keyword evidence="2" id="KW-0670">Pyruvate</keyword>
<organism evidence="2 3">
    <name type="scientific">Geobacter argillaceus</name>
    <dbReference type="NCBI Taxonomy" id="345631"/>
    <lineage>
        <taxon>Bacteria</taxon>
        <taxon>Pseudomonadati</taxon>
        <taxon>Thermodesulfobacteriota</taxon>
        <taxon>Desulfuromonadia</taxon>
        <taxon>Geobacterales</taxon>
        <taxon>Geobacteraceae</taxon>
        <taxon>Geobacter</taxon>
    </lineage>
</organism>